<dbReference type="AlphaFoldDB" id="A0A437QQ33"/>
<evidence type="ECO:0000256" key="5">
    <source>
        <dbReference type="ARBA" id="ARBA00023136"/>
    </source>
</evidence>
<comment type="caution">
    <text evidence="7">The sequence shown here is derived from an EMBL/GenBank/DDBJ whole genome shotgun (WGS) entry which is preliminary data.</text>
</comment>
<feature type="transmembrane region" description="Helical" evidence="6">
    <location>
        <begin position="220"/>
        <end position="238"/>
    </location>
</feature>
<keyword evidence="3 6" id="KW-0812">Transmembrane</keyword>
<gene>
    <name evidence="7" type="ORF">EOI86_15455</name>
</gene>
<feature type="transmembrane region" description="Helical" evidence="6">
    <location>
        <begin position="161"/>
        <end position="190"/>
    </location>
</feature>
<evidence type="ECO:0000256" key="3">
    <source>
        <dbReference type="ARBA" id="ARBA00022692"/>
    </source>
</evidence>
<accession>A0A437QQ33</accession>
<keyword evidence="8" id="KW-1185">Reference proteome</keyword>
<feature type="transmembrane region" description="Helical" evidence="6">
    <location>
        <begin position="12"/>
        <end position="38"/>
    </location>
</feature>
<comment type="subcellular location">
    <subcellularLocation>
        <location evidence="1">Cell membrane</location>
        <topology evidence="1">Multi-pass membrane protein</topology>
    </subcellularLocation>
</comment>
<keyword evidence="4 6" id="KW-1133">Transmembrane helix</keyword>
<feature type="transmembrane region" description="Helical" evidence="6">
    <location>
        <begin position="58"/>
        <end position="74"/>
    </location>
</feature>
<dbReference type="PANTHER" id="PTHR30294:SF29">
    <property type="entry name" value="MULTIDRUG ABC TRANSPORTER PERMEASE YBHS-RELATED"/>
    <property type="match status" value="1"/>
</dbReference>
<dbReference type="Pfam" id="PF12679">
    <property type="entry name" value="ABC2_membrane_2"/>
    <property type="match status" value="1"/>
</dbReference>
<organism evidence="7 8">
    <name type="scientific">Hwanghaeella grinnelliae</name>
    <dbReference type="NCBI Taxonomy" id="2500179"/>
    <lineage>
        <taxon>Bacteria</taxon>
        <taxon>Pseudomonadati</taxon>
        <taxon>Pseudomonadota</taxon>
        <taxon>Alphaproteobacteria</taxon>
        <taxon>Rhodospirillales</taxon>
        <taxon>Rhodospirillaceae</taxon>
        <taxon>Hwanghaeella</taxon>
    </lineage>
</organism>
<dbReference type="OrthoDB" id="9794512at2"/>
<evidence type="ECO:0000256" key="6">
    <source>
        <dbReference type="SAM" id="Phobius"/>
    </source>
</evidence>
<dbReference type="EMBL" id="SADE01000002">
    <property type="protein sequence ID" value="RVU36580.1"/>
    <property type="molecule type" value="Genomic_DNA"/>
</dbReference>
<sequence>MRNIAIILKREMASYFVTPLAYIFIVIFLLMAGAFTFYLGGFFERDQADLNAFLQFHPWLYVVLIPAISMRLWAEEINAGTIELLMTLPITTTQAVIGKFLAAWAFTGVALALTFPIWITINYLGEPDNGAALAGYIGSFFMAGGYLAVGSFLSAVTRSQVIAFVLAAAVCFVLTAAGAPLVLNFFAAWAGEEVLAFVRSLSFLDHFQNIIKGVVDLRDVVYFLSLITLFLFCNVVAVNRFKGA</sequence>
<feature type="transmembrane region" description="Helical" evidence="6">
    <location>
        <begin position="95"/>
        <end position="119"/>
    </location>
</feature>
<keyword evidence="5 6" id="KW-0472">Membrane</keyword>
<proteinExistence type="predicted"/>
<dbReference type="GO" id="GO:0005886">
    <property type="term" value="C:plasma membrane"/>
    <property type="evidence" value="ECO:0007669"/>
    <property type="project" value="UniProtKB-SubCell"/>
</dbReference>
<dbReference type="Proteomes" id="UP000287447">
    <property type="component" value="Unassembled WGS sequence"/>
</dbReference>
<evidence type="ECO:0000313" key="7">
    <source>
        <dbReference type="EMBL" id="RVU36580.1"/>
    </source>
</evidence>
<evidence type="ECO:0000256" key="2">
    <source>
        <dbReference type="ARBA" id="ARBA00022475"/>
    </source>
</evidence>
<evidence type="ECO:0000313" key="8">
    <source>
        <dbReference type="Proteomes" id="UP000287447"/>
    </source>
</evidence>
<dbReference type="InterPro" id="IPR051449">
    <property type="entry name" value="ABC-2_transporter_component"/>
</dbReference>
<reference evidence="8" key="1">
    <citation type="submission" date="2019-01" db="EMBL/GenBank/DDBJ databases">
        <title>Gri0909 isolated from a small marine red alga.</title>
        <authorList>
            <person name="Kim J."/>
            <person name="Jeong S.E."/>
            <person name="Jeon C.O."/>
        </authorList>
    </citation>
    <scope>NUCLEOTIDE SEQUENCE [LARGE SCALE GENOMIC DNA]</scope>
    <source>
        <strain evidence="8">Gri0909</strain>
    </source>
</reference>
<evidence type="ECO:0000256" key="1">
    <source>
        <dbReference type="ARBA" id="ARBA00004651"/>
    </source>
</evidence>
<protein>
    <submittedName>
        <fullName evidence="7">ABC transporter permease</fullName>
    </submittedName>
</protein>
<keyword evidence="2" id="KW-1003">Cell membrane</keyword>
<dbReference type="GO" id="GO:0140359">
    <property type="term" value="F:ABC-type transporter activity"/>
    <property type="evidence" value="ECO:0007669"/>
    <property type="project" value="InterPro"/>
</dbReference>
<dbReference type="PANTHER" id="PTHR30294">
    <property type="entry name" value="MEMBRANE COMPONENT OF ABC TRANSPORTER YHHJ-RELATED"/>
    <property type="match status" value="1"/>
</dbReference>
<dbReference type="RefSeq" id="WP_127766056.1">
    <property type="nucleotide sequence ID" value="NZ_SADE01000002.1"/>
</dbReference>
<feature type="transmembrane region" description="Helical" evidence="6">
    <location>
        <begin position="131"/>
        <end position="149"/>
    </location>
</feature>
<evidence type="ECO:0000256" key="4">
    <source>
        <dbReference type="ARBA" id="ARBA00022989"/>
    </source>
</evidence>
<name>A0A437QQ33_9PROT</name>